<dbReference type="STRING" id="759273.H1V2H2"/>
<dbReference type="eggNOG" id="ENOG502SRRT">
    <property type="taxonomic scope" value="Eukaryota"/>
</dbReference>
<reference evidence="2" key="1">
    <citation type="journal article" date="2012" name="Nat. Genet.">
        <title>Lifestyle transitions in plant pathogenic Colletotrichum fungi deciphered by genome and transcriptome analyses.</title>
        <authorList>
            <person name="O'Connell R.J."/>
            <person name="Thon M.R."/>
            <person name="Hacquard S."/>
            <person name="Amyotte S.G."/>
            <person name="Kleemann J."/>
            <person name="Torres M.F."/>
            <person name="Damm U."/>
            <person name="Buiate E.A."/>
            <person name="Epstein L."/>
            <person name="Alkan N."/>
            <person name="Altmueller J."/>
            <person name="Alvarado-Balderrama L."/>
            <person name="Bauser C.A."/>
            <person name="Becker C."/>
            <person name="Birren B.W."/>
            <person name="Chen Z."/>
            <person name="Choi J."/>
            <person name="Crouch J.A."/>
            <person name="Duvick J.P."/>
            <person name="Farman M.A."/>
            <person name="Gan P."/>
            <person name="Heiman D."/>
            <person name="Henrissat B."/>
            <person name="Howard R.J."/>
            <person name="Kabbage M."/>
            <person name="Koch C."/>
            <person name="Kracher B."/>
            <person name="Kubo Y."/>
            <person name="Law A.D."/>
            <person name="Lebrun M.-H."/>
            <person name="Lee Y.-H."/>
            <person name="Miyara I."/>
            <person name="Moore N."/>
            <person name="Neumann U."/>
            <person name="Nordstroem K."/>
            <person name="Panaccione D.G."/>
            <person name="Panstruga R."/>
            <person name="Place M."/>
            <person name="Proctor R.H."/>
            <person name="Prusky D."/>
            <person name="Rech G."/>
            <person name="Reinhardt R."/>
            <person name="Rollins J.A."/>
            <person name="Rounsley S."/>
            <person name="Schardl C.L."/>
            <person name="Schwartz D.C."/>
            <person name="Shenoy N."/>
            <person name="Shirasu K."/>
            <person name="Sikhakolli U.R."/>
            <person name="Stueber K."/>
            <person name="Sukno S.A."/>
            <person name="Sweigard J.A."/>
            <person name="Takano Y."/>
            <person name="Takahara H."/>
            <person name="Trail F."/>
            <person name="van der Does H.C."/>
            <person name="Voll L.M."/>
            <person name="Will I."/>
            <person name="Young S."/>
            <person name="Zeng Q."/>
            <person name="Zhang J."/>
            <person name="Zhou S."/>
            <person name="Dickman M.B."/>
            <person name="Schulze-Lefert P."/>
            <person name="Ver Loren van Themaat E."/>
            <person name="Ma L.-J."/>
            <person name="Vaillancourt L.J."/>
        </authorList>
    </citation>
    <scope>NUCLEOTIDE SEQUENCE [LARGE SCALE GENOMIC DNA]</scope>
    <source>
        <strain evidence="2">IMI 349063</strain>
    </source>
</reference>
<gene>
    <name evidence="1" type="ORF">CH063_06420</name>
</gene>
<accession>H1V2H2</accession>
<evidence type="ECO:0000313" key="2">
    <source>
        <dbReference type="Proteomes" id="UP000007174"/>
    </source>
</evidence>
<evidence type="ECO:0000313" key="1">
    <source>
        <dbReference type="EMBL" id="CCF34424.1"/>
    </source>
</evidence>
<organism evidence="1 2">
    <name type="scientific">Colletotrichum higginsianum (strain IMI 349063)</name>
    <name type="common">Crucifer anthracnose fungus</name>
    <dbReference type="NCBI Taxonomy" id="759273"/>
    <lineage>
        <taxon>Eukaryota</taxon>
        <taxon>Fungi</taxon>
        <taxon>Dikarya</taxon>
        <taxon>Ascomycota</taxon>
        <taxon>Pezizomycotina</taxon>
        <taxon>Sordariomycetes</taxon>
        <taxon>Hypocreomycetidae</taxon>
        <taxon>Glomerellales</taxon>
        <taxon>Glomerellaceae</taxon>
        <taxon>Colletotrichum</taxon>
        <taxon>Colletotrichum destructivum species complex</taxon>
    </lineage>
</organism>
<name>H1V2H2_COLHI</name>
<sequence>MVLIDFGNARWMVHFPSRLRLTLAWGPPTTIPSFASPGTLVGLVALSNFRMSTAACRLDHDVREGICIPSLNSLSLTMLAARILIPAFAAVVVSGLDAPIPGYSVFTPEWEVQVTPGGESVLMNGTVEHVFDELTNFDPVYTEALMKDFTALGHDRLGALEQREDWRTRPYICRDYPLARVDAAWDGIRYLRTLKGKPKSSAGPSSCGQISCSWSTAIWWCNDDSEKKELESYKVIADGAQYMWDACTPWETSRYWSSGQIFSNDGWNIIIKKSESYC</sequence>
<dbReference type="PANTHER" id="PTHR35605:SF1">
    <property type="entry name" value="ECP2 EFFECTOR PROTEIN DOMAIN-CONTAINING PROTEIN-RELATED"/>
    <property type="match status" value="1"/>
</dbReference>
<protein>
    <submittedName>
        <fullName evidence="1">Uncharacterized protein</fullName>
    </submittedName>
</protein>
<dbReference type="AlphaFoldDB" id="H1V2H2"/>
<dbReference type="VEuPathDB" id="FungiDB:CH63R_01599"/>
<dbReference type="Proteomes" id="UP000007174">
    <property type="component" value="Unassembled WGS sequence"/>
</dbReference>
<dbReference type="PANTHER" id="PTHR35605">
    <property type="entry name" value="ECP2 EFFECTOR PROTEIN DOMAIN-CONTAINING PROTEIN-RELATED"/>
    <property type="match status" value="1"/>
</dbReference>
<proteinExistence type="predicted"/>
<dbReference type="HOGENOM" id="CLU_089018_0_0_1"/>
<dbReference type="EMBL" id="CACQ02001133">
    <property type="protein sequence ID" value="CCF34424.1"/>
    <property type="molecule type" value="Genomic_DNA"/>
</dbReference>